<protein>
    <recommendedName>
        <fullName evidence="3">Ribosome maturation factor RimP</fullName>
    </recommendedName>
</protein>
<feature type="domain" description="Ribosome maturation factor RimP N-terminal" evidence="4">
    <location>
        <begin position="8"/>
        <end position="81"/>
    </location>
</feature>
<dbReference type="AlphaFoldDB" id="A0A4R8A796"/>
<dbReference type="Proteomes" id="UP000294743">
    <property type="component" value="Unassembled WGS sequence"/>
</dbReference>
<evidence type="ECO:0000259" key="4">
    <source>
        <dbReference type="Pfam" id="PF02576"/>
    </source>
</evidence>
<dbReference type="CDD" id="cd01734">
    <property type="entry name" value="YlxS_C"/>
    <property type="match status" value="1"/>
</dbReference>
<evidence type="ECO:0000313" key="7">
    <source>
        <dbReference type="Proteomes" id="UP000294743"/>
    </source>
</evidence>
<sequence>MENNLKTMIQEIVEANDCTLYDVIWTQDGSMKILQVSILDKDGKMDLDTCAKVSNEISDKLDALDNIQYEYYLEVCSPGAERELRNDEEINAAIDSYIYVKFKDPKAGMDEVQGYLRKVNEADIVVEYVDKTRKKEITIEKDNIGLIRLSVKV</sequence>
<dbReference type="GO" id="GO:0006412">
    <property type="term" value="P:translation"/>
    <property type="evidence" value="ECO:0007669"/>
    <property type="project" value="TreeGrafter"/>
</dbReference>
<dbReference type="InterPro" id="IPR003728">
    <property type="entry name" value="Ribosome_maturation_RimP"/>
</dbReference>
<comment type="similarity">
    <text evidence="3">Belongs to the RimP family.</text>
</comment>
<dbReference type="SUPFAM" id="SSF74942">
    <property type="entry name" value="YhbC-like, C-terminal domain"/>
    <property type="match status" value="1"/>
</dbReference>
<dbReference type="PANTHER" id="PTHR33867">
    <property type="entry name" value="RIBOSOME MATURATION FACTOR RIMP"/>
    <property type="match status" value="1"/>
</dbReference>
<dbReference type="InterPro" id="IPR036847">
    <property type="entry name" value="RimP_C_sf"/>
</dbReference>
<accession>A0A4R8A796</accession>
<name>A0A4R8A796_9FIRM</name>
<keyword evidence="7" id="KW-1185">Reference proteome</keyword>
<dbReference type="SUPFAM" id="SSF75420">
    <property type="entry name" value="YhbC-like, N-terminal domain"/>
    <property type="match status" value="1"/>
</dbReference>
<reference evidence="6 7" key="1">
    <citation type="submission" date="2019-03" db="EMBL/GenBank/DDBJ databases">
        <title>Genomic Encyclopedia of Type Strains, Phase IV (KMG-IV): sequencing the most valuable type-strain genomes for metagenomic binning, comparative biology and taxonomic classification.</title>
        <authorList>
            <person name="Goeker M."/>
        </authorList>
    </citation>
    <scope>NUCLEOTIDE SEQUENCE [LARGE SCALE GENOMIC DNA]</scope>
    <source>
        <strain evidence="6 7">DSM 28867</strain>
    </source>
</reference>
<keyword evidence="2 3" id="KW-0690">Ribosome biogenesis</keyword>
<proteinExistence type="inferred from homology"/>
<dbReference type="InterPro" id="IPR035956">
    <property type="entry name" value="RimP_N_sf"/>
</dbReference>
<dbReference type="InterPro" id="IPR028989">
    <property type="entry name" value="RimP_N"/>
</dbReference>
<comment type="subcellular location">
    <subcellularLocation>
        <location evidence="3">Cytoplasm</location>
    </subcellularLocation>
</comment>
<dbReference type="Pfam" id="PF02576">
    <property type="entry name" value="RimP_N"/>
    <property type="match status" value="1"/>
</dbReference>
<comment type="caution">
    <text evidence="6">The sequence shown here is derived from an EMBL/GenBank/DDBJ whole genome shotgun (WGS) entry which is preliminary data.</text>
</comment>
<dbReference type="GO" id="GO:0000028">
    <property type="term" value="P:ribosomal small subunit assembly"/>
    <property type="evidence" value="ECO:0007669"/>
    <property type="project" value="TreeGrafter"/>
</dbReference>
<comment type="function">
    <text evidence="3">Required for maturation of 30S ribosomal subunits.</text>
</comment>
<dbReference type="RefSeq" id="WP_243833708.1">
    <property type="nucleotide sequence ID" value="NZ_SODD01000001.1"/>
</dbReference>
<evidence type="ECO:0000313" key="6">
    <source>
        <dbReference type="EMBL" id="TDW26359.1"/>
    </source>
</evidence>
<dbReference type="Gene3D" id="2.30.30.180">
    <property type="entry name" value="Ribosome maturation factor RimP, C-terminal domain"/>
    <property type="match status" value="1"/>
</dbReference>
<dbReference type="GO" id="GO:0005829">
    <property type="term" value="C:cytosol"/>
    <property type="evidence" value="ECO:0007669"/>
    <property type="project" value="TreeGrafter"/>
</dbReference>
<evidence type="ECO:0000259" key="5">
    <source>
        <dbReference type="Pfam" id="PF17384"/>
    </source>
</evidence>
<gene>
    <name evidence="3" type="primary">rimP</name>
    <name evidence="6" type="ORF">EDD63_10174</name>
</gene>
<dbReference type="PANTHER" id="PTHR33867:SF1">
    <property type="entry name" value="RIBOSOME MATURATION FACTOR RIMP"/>
    <property type="match status" value="1"/>
</dbReference>
<dbReference type="InterPro" id="IPR028998">
    <property type="entry name" value="RimP_C"/>
</dbReference>
<dbReference type="EMBL" id="SODD01000001">
    <property type="protein sequence ID" value="TDW26359.1"/>
    <property type="molecule type" value="Genomic_DNA"/>
</dbReference>
<organism evidence="6 7">
    <name type="scientific">Breznakia blatticola</name>
    <dbReference type="NCBI Taxonomy" id="1754012"/>
    <lineage>
        <taxon>Bacteria</taxon>
        <taxon>Bacillati</taxon>
        <taxon>Bacillota</taxon>
        <taxon>Erysipelotrichia</taxon>
        <taxon>Erysipelotrichales</taxon>
        <taxon>Erysipelotrichaceae</taxon>
        <taxon>Breznakia</taxon>
    </lineage>
</organism>
<keyword evidence="1 3" id="KW-0963">Cytoplasm</keyword>
<dbReference type="Pfam" id="PF17384">
    <property type="entry name" value="DUF150_C"/>
    <property type="match status" value="1"/>
</dbReference>
<evidence type="ECO:0000256" key="3">
    <source>
        <dbReference type="HAMAP-Rule" id="MF_01077"/>
    </source>
</evidence>
<evidence type="ECO:0000256" key="2">
    <source>
        <dbReference type="ARBA" id="ARBA00022517"/>
    </source>
</evidence>
<feature type="domain" description="Ribosome maturation factor RimP C-terminal" evidence="5">
    <location>
        <begin position="86"/>
        <end position="152"/>
    </location>
</feature>
<dbReference type="Gene3D" id="3.30.300.70">
    <property type="entry name" value="RimP-like superfamily, N-terminal"/>
    <property type="match status" value="1"/>
</dbReference>
<evidence type="ECO:0000256" key="1">
    <source>
        <dbReference type="ARBA" id="ARBA00022490"/>
    </source>
</evidence>
<dbReference type="HAMAP" id="MF_01077">
    <property type="entry name" value="RimP"/>
    <property type="match status" value="1"/>
</dbReference>